<evidence type="ECO:0000256" key="1">
    <source>
        <dbReference type="SAM" id="MobiDB-lite"/>
    </source>
</evidence>
<protein>
    <submittedName>
        <fullName evidence="2">Ferritin-like domain-containing protein</fullName>
    </submittedName>
</protein>
<dbReference type="SUPFAM" id="SSF47240">
    <property type="entry name" value="Ferritin-like"/>
    <property type="match status" value="1"/>
</dbReference>
<organism evidence="3 4">
    <name type="scientific">Pseudomonas luteola</name>
    <dbReference type="NCBI Taxonomy" id="47886"/>
    <lineage>
        <taxon>Bacteria</taxon>
        <taxon>Pseudomonadati</taxon>
        <taxon>Pseudomonadota</taxon>
        <taxon>Gammaproteobacteria</taxon>
        <taxon>Pseudomonadales</taxon>
        <taxon>Pseudomonadaceae</taxon>
        <taxon>Pseudomonas</taxon>
    </lineage>
</organism>
<dbReference type="RefSeq" id="WP_010798094.1">
    <property type="nucleotide sequence ID" value="NZ_CP069262.1"/>
</dbReference>
<dbReference type="InterPro" id="IPR012347">
    <property type="entry name" value="Ferritin-like"/>
</dbReference>
<dbReference type="Pfam" id="PF03232">
    <property type="entry name" value="COQ7"/>
    <property type="match status" value="1"/>
</dbReference>
<reference evidence="3 4" key="1">
    <citation type="submission" date="2018-06" db="EMBL/GenBank/DDBJ databases">
        <authorList>
            <consortium name="Pathogen Informatics"/>
            <person name="Doyle S."/>
        </authorList>
    </citation>
    <scope>NUCLEOTIDE SEQUENCE [LARGE SCALE GENOMIC DNA]</scope>
    <source>
        <strain evidence="3 4">NCTC11842</strain>
    </source>
</reference>
<dbReference type="Proteomes" id="UP000626180">
    <property type="component" value="Unassembled WGS sequence"/>
</dbReference>
<dbReference type="Proteomes" id="UP000250443">
    <property type="component" value="Unassembled WGS sequence"/>
</dbReference>
<evidence type="ECO:0000313" key="4">
    <source>
        <dbReference type="Proteomes" id="UP000250443"/>
    </source>
</evidence>
<dbReference type="AlphaFoldDB" id="A0A2X2D1C9"/>
<dbReference type="InterPro" id="IPR009078">
    <property type="entry name" value="Ferritin-like_SF"/>
</dbReference>
<reference evidence="2 5" key="2">
    <citation type="submission" date="2020-10" db="EMBL/GenBank/DDBJ databases">
        <title>Genome sequences of Pseudomonas isolates.</title>
        <authorList>
            <person name="Wessels L."/>
            <person name="Reich F."/>
            <person name="Hammerl J."/>
        </authorList>
    </citation>
    <scope>NUCLEOTIDE SEQUENCE [LARGE SCALE GENOMIC DNA]</scope>
    <source>
        <strain evidence="2 5">20-MO00624-0</strain>
    </source>
</reference>
<evidence type="ECO:0000313" key="2">
    <source>
        <dbReference type="EMBL" id="MBF8640649.1"/>
    </source>
</evidence>
<proteinExistence type="predicted"/>
<evidence type="ECO:0000313" key="5">
    <source>
        <dbReference type="Proteomes" id="UP000626180"/>
    </source>
</evidence>
<dbReference type="CDD" id="cd00657">
    <property type="entry name" value="Ferritin_like"/>
    <property type="match status" value="1"/>
</dbReference>
<feature type="region of interest" description="Disordered" evidence="1">
    <location>
        <begin position="1"/>
        <end position="22"/>
    </location>
</feature>
<dbReference type="Gene3D" id="1.20.1260.10">
    <property type="match status" value="1"/>
</dbReference>
<evidence type="ECO:0000313" key="3">
    <source>
        <dbReference type="EMBL" id="SPZ06005.1"/>
    </source>
</evidence>
<accession>A0A2X2D1C9</accession>
<dbReference type="EMBL" id="JADMCD010000003">
    <property type="protein sequence ID" value="MBF8640649.1"/>
    <property type="molecule type" value="Genomic_DNA"/>
</dbReference>
<dbReference type="EMBL" id="UAUF01000011">
    <property type="protein sequence ID" value="SPZ06005.1"/>
    <property type="molecule type" value="Genomic_DNA"/>
</dbReference>
<sequence length="245" mass="27162">MTTSAPMGLNRTGAQMSPEDTKRQIEATEQFRQDIPPGDASRITEERVKFIREHEAIDEQVGSVPPPGSVKGVLKTGLDKMMGKNPELLLDKLGERLAYERTGVRLYEAFIAKVAAAPDARPELLETLRTIQQQEAEHMQLLRESIETLGADPTAMTPCAHVSGTMAQGIIQVLTDPRTNMAQCLNAMLTIELTDNAAWELLIELARQANHPNIASSFEVPMRHEEEHLVKIKTMLSDELKAQLS</sequence>
<keyword evidence="5" id="KW-1185">Reference proteome</keyword>
<name>A0A2X2D1C9_PSELU</name>
<gene>
    <name evidence="2" type="ORF">IRZ65_08140</name>
    <name evidence="3" type="ORF">NCTC11842_01932</name>
</gene>